<proteinExistence type="predicted"/>
<evidence type="ECO:0000313" key="1">
    <source>
        <dbReference type="EMBL" id="GBM61248.1"/>
    </source>
</evidence>
<gene>
    <name evidence="1" type="ORF">AVEN_145424_1</name>
</gene>
<protein>
    <submittedName>
        <fullName evidence="1">Uncharacterized protein</fullName>
    </submittedName>
</protein>
<dbReference type="EMBL" id="BGPR01001758">
    <property type="protein sequence ID" value="GBM61248.1"/>
    <property type="molecule type" value="Genomic_DNA"/>
</dbReference>
<accession>A0A4Y2H8Y5</accession>
<sequence length="96" mass="11300">MSRIGRKWGWTGRDESWTERYETGHWKRNSKLDKGENGRNSRKKIYESIRYLLRVGFGDDPFPPVNVKCDSHSVFPTGWDLCRKKGLRFLASCYLA</sequence>
<reference evidence="1 2" key="1">
    <citation type="journal article" date="2019" name="Sci. Rep.">
        <title>Orb-weaving spider Araneus ventricosus genome elucidates the spidroin gene catalogue.</title>
        <authorList>
            <person name="Kono N."/>
            <person name="Nakamura H."/>
            <person name="Ohtoshi R."/>
            <person name="Moran D.A.P."/>
            <person name="Shinohara A."/>
            <person name="Yoshida Y."/>
            <person name="Fujiwara M."/>
            <person name="Mori M."/>
            <person name="Tomita M."/>
            <person name="Arakawa K."/>
        </authorList>
    </citation>
    <scope>NUCLEOTIDE SEQUENCE [LARGE SCALE GENOMIC DNA]</scope>
</reference>
<dbReference type="Proteomes" id="UP000499080">
    <property type="component" value="Unassembled WGS sequence"/>
</dbReference>
<name>A0A4Y2H8Y5_ARAVE</name>
<evidence type="ECO:0000313" key="2">
    <source>
        <dbReference type="Proteomes" id="UP000499080"/>
    </source>
</evidence>
<comment type="caution">
    <text evidence="1">The sequence shown here is derived from an EMBL/GenBank/DDBJ whole genome shotgun (WGS) entry which is preliminary data.</text>
</comment>
<organism evidence="1 2">
    <name type="scientific">Araneus ventricosus</name>
    <name type="common">Orbweaver spider</name>
    <name type="synonym">Epeira ventricosa</name>
    <dbReference type="NCBI Taxonomy" id="182803"/>
    <lineage>
        <taxon>Eukaryota</taxon>
        <taxon>Metazoa</taxon>
        <taxon>Ecdysozoa</taxon>
        <taxon>Arthropoda</taxon>
        <taxon>Chelicerata</taxon>
        <taxon>Arachnida</taxon>
        <taxon>Araneae</taxon>
        <taxon>Araneomorphae</taxon>
        <taxon>Entelegynae</taxon>
        <taxon>Araneoidea</taxon>
        <taxon>Araneidae</taxon>
        <taxon>Araneus</taxon>
    </lineage>
</organism>
<keyword evidence="2" id="KW-1185">Reference proteome</keyword>
<dbReference type="AlphaFoldDB" id="A0A4Y2H8Y5"/>